<name>X0V5B2_9ZZZZ</name>
<gene>
    <name evidence="1" type="ORF">S01H1_28246</name>
</gene>
<reference evidence="1" key="1">
    <citation type="journal article" date="2014" name="Front. Microbiol.">
        <title>High frequency of phylogenetically diverse reductive dehalogenase-homologous genes in deep subseafloor sedimentary metagenomes.</title>
        <authorList>
            <person name="Kawai M."/>
            <person name="Futagami T."/>
            <person name="Toyoda A."/>
            <person name="Takaki Y."/>
            <person name="Nishi S."/>
            <person name="Hori S."/>
            <person name="Arai W."/>
            <person name="Tsubouchi T."/>
            <person name="Morono Y."/>
            <person name="Uchiyama I."/>
            <person name="Ito T."/>
            <person name="Fujiyama A."/>
            <person name="Inagaki F."/>
            <person name="Takami H."/>
        </authorList>
    </citation>
    <scope>NUCLEOTIDE SEQUENCE</scope>
    <source>
        <strain evidence="1">Expedition CK06-06</strain>
    </source>
</reference>
<proteinExistence type="predicted"/>
<accession>X0V5B2</accession>
<dbReference type="AlphaFoldDB" id="X0V5B2"/>
<evidence type="ECO:0000313" key="1">
    <source>
        <dbReference type="EMBL" id="GAF95840.1"/>
    </source>
</evidence>
<dbReference type="EMBL" id="BARS01017247">
    <property type="protein sequence ID" value="GAF95840.1"/>
    <property type="molecule type" value="Genomic_DNA"/>
</dbReference>
<comment type="caution">
    <text evidence="1">The sequence shown here is derived from an EMBL/GenBank/DDBJ whole genome shotgun (WGS) entry which is preliminary data.</text>
</comment>
<feature type="non-terminal residue" evidence="1">
    <location>
        <position position="1"/>
    </location>
</feature>
<sequence length="149" mass="17991">KCQCGQLLEDYEWLIGRFESPKGLPSTVGWHEYYLRISKPCSTCNSTMVVYRPKIGVYSAFYPFMNFLVPDRNCDLKEDLGSFMFWITIVIDGLQLDKERKYELFYDDINKFWDMVMSHPKVDKNFREKIRSEYKIDEELEKYRYSPKR</sequence>
<protein>
    <submittedName>
        <fullName evidence="1">Uncharacterized protein</fullName>
    </submittedName>
</protein>
<organism evidence="1">
    <name type="scientific">marine sediment metagenome</name>
    <dbReference type="NCBI Taxonomy" id="412755"/>
    <lineage>
        <taxon>unclassified sequences</taxon>
        <taxon>metagenomes</taxon>
        <taxon>ecological metagenomes</taxon>
    </lineage>
</organism>